<keyword evidence="2" id="KW-1185">Reference proteome</keyword>
<reference evidence="1 2" key="1">
    <citation type="journal article" date="2019" name="Emerg. Microbes Infect.">
        <title>Comprehensive subspecies identification of 175 nontuberculous mycobacteria species based on 7547 genomic profiles.</title>
        <authorList>
            <person name="Matsumoto Y."/>
            <person name="Kinjo T."/>
            <person name="Motooka D."/>
            <person name="Nabeya D."/>
            <person name="Jung N."/>
            <person name="Uechi K."/>
            <person name="Horii T."/>
            <person name="Iida T."/>
            <person name="Fujita J."/>
            <person name="Nakamura S."/>
        </authorList>
    </citation>
    <scope>NUCLEOTIDE SEQUENCE [LARGE SCALE GENOMIC DNA]</scope>
    <source>
        <strain evidence="1 2">JCM 6376</strain>
    </source>
</reference>
<evidence type="ECO:0000313" key="2">
    <source>
        <dbReference type="Proteomes" id="UP000467327"/>
    </source>
</evidence>
<dbReference type="Proteomes" id="UP000467327">
    <property type="component" value="Chromosome"/>
</dbReference>
<sequence length="180" mass="18983">MGWRCGDCPVTRVAFIDDDSATFKAEGAELDEAEPARSEALVYTSKATMLARLSREQFNQPQTAEQIASSVSRALVRKADAALLAQAEPSPVNAPVAGLLNTTGAVDAGPITDSLDGLIDLMPPCRPTAEHPPTSCSVRWAGANSANSRPAPTTTAACWVREPPAPWNGSCRCRSSSTTR</sequence>
<gene>
    <name evidence="1" type="ORF">MAIC_43880</name>
</gene>
<dbReference type="AlphaFoldDB" id="A0AAD1MEF5"/>
<dbReference type="EMBL" id="AP022561">
    <property type="protein sequence ID" value="BBX09585.1"/>
    <property type="molecule type" value="Genomic_DNA"/>
</dbReference>
<dbReference type="KEGG" id="maic:MAIC_43880"/>
<proteinExistence type="predicted"/>
<organism evidence="1 2">
    <name type="scientific">Mycolicibacterium aichiense</name>
    <dbReference type="NCBI Taxonomy" id="1799"/>
    <lineage>
        <taxon>Bacteria</taxon>
        <taxon>Bacillati</taxon>
        <taxon>Actinomycetota</taxon>
        <taxon>Actinomycetes</taxon>
        <taxon>Mycobacteriales</taxon>
        <taxon>Mycobacteriaceae</taxon>
        <taxon>Mycolicibacterium</taxon>
    </lineage>
</organism>
<accession>A0AAD1MEF5</accession>
<name>A0AAD1MEF5_9MYCO</name>
<evidence type="ECO:0000313" key="1">
    <source>
        <dbReference type="EMBL" id="BBX09585.1"/>
    </source>
</evidence>
<protein>
    <submittedName>
        <fullName evidence="1">Uncharacterized protein</fullName>
    </submittedName>
</protein>